<comment type="caution">
    <text evidence="2">The sequence shown here is derived from an EMBL/GenBank/DDBJ whole genome shotgun (WGS) entry which is preliminary data.</text>
</comment>
<feature type="compositionally biased region" description="Basic and acidic residues" evidence="1">
    <location>
        <begin position="21"/>
        <end position="36"/>
    </location>
</feature>
<proteinExistence type="predicted"/>
<protein>
    <submittedName>
        <fullName evidence="2">Uncharacterized protein</fullName>
    </submittedName>
</protein>
<feature type="region of interest" description="Disordered" evidence="1">
    <location>
        <begin position="16"/>
        <end position="50"/>
    </location>
</feature>
<keyword evidence="3" id="KW-1185">Reference proteome</keyword>
<accession>A0A9X2RZN2</accession>
<dbReference type="RefSeq" id="WP_257636442.1">
    <property type="nucleotide sequence ID" value="NZ_JANIIC010000130.1"/>
</dbReference>
<organism evidence="2 3">
    <name type="scientific">Streptomyces malaysiensis subsp. samsunensis</name>
    <dbReference type="NCBI Taxonomy" id="459658"/>
    <lineage>
        <taxon>Bacteria</taxon>
        <taxon>Bacillati</taxon>
        <taxon>Actinomycetota</taxon>
        <taxon>Actinomycetes</taxon>
        <taxon>Kitasatosporales</taxon>
        <taxon>Streptomycetaceae</taxon>
        <taxon>Streptomyces</taxon>
        <taxon>Streptomyces violaceusniger group</taxon>
    </lineage>
</organism>
<name>A0A9X2RZN2_STRMQ</name>
<dbReference type="EMBL" id="JANIIC010000130">
    <property type="protein sequence ID" value="MCQ8836398.1"/>
    <property type="molecule type" value="Genomic_DNA"/>
</dbReference>
<reference evidence="2" key="1">
    <citation type="submission" date="2022-06" db="EMBL/GenBank/DDBJ databases">
        <title>WGS of actinobacteria.</title>
        <authorList>
            <person name="Thawai C."/>
        </authorList>
    </citation>
    <scope>NUCLEOTIDE SEQUENCE</scope>
    <source>
        <strain evidence="2">DSM 42010</strain>
    </source>
</reference>
<evidence type="ECO:0000256" key="1">
    <source>
        <dbReference type="SAM" id="MobiDB-lite"/>
    </source>
</evidence>
<evidence type="ECO:0000313" key="2">
    <source>
        <dbReference type="EMBL" id="MCQ8836398.1"/>
    </source>
</evidence>
<evidence type="ECO:0000313" key="3">
    <source>
        <dbReference type="Proteomes" id="UP001142400"/>
    </source>
</evidence>
<dbReference type="Proteomes" id="UP001142400">
    <property type="component" value="Unassembled WGS sequence"/>
</dbReference>
<sequence length="69" mass="7155">MATSAFDLSDECVETVGPTGHDGHTCTESGQRERGALADSATGPGDQGDCAGAAELLVARRQSRDHPQR</sequence>
<gene>
    <name evidence="2" type="ORF">NQU54_47260</name>
</gene>
<dbReference type="AlphaFoldDB" id="A0A9X2RZN2"/>